<proteinExistence type="inferred from homology"/>
<evidence type="ECO:0000256" key="9">
    <source>
        <dbReference type="RuleBase" id="RU004020"/>
    </source>
</evidence>
<dbReference type="Pfam" id="PF00447">
    <property type="entry name" value="HSF_DNA-bind"/>
    <property type="match status" value="1"/>
</dbReference>
<feature type="non-terminal residue" evidence="13">
    <location>
        <position position="1"/>
    </location>
</feature>
<evidence type="ECO:0000256" key="3">
    <source>
        <dbReference type="ARBA" id="ARBA00022553"/>
    </source>
</evidence>
<evidence type="ECO:0000313" key="14">
    <source>
        <dbReference type="Proteomes" id="UP000824469"/>
    </source>
</evidence>
<dbReference type="InterPro" id="IPR000232">
    <property type="entry name" value="HSF_DNA-bd"/>
</dbReference>
<evidence type="ECO:0000256" key="2">
    <source>
        <dbReference type="ARBA" id="ARBA00011233"/>
    </source>
</evidence>
<dbReference type="InterPro" id="IPR036390">
    <property type="entry name" value="WH_DNA-bd_sf"/>
</dbReference>
<dbReference type="FunFam" id="1.10.10.10:FF:000037">
    <property type="entry name" value="Heat stress transcription factor B-4"/>
    <property type="match status" value="1"/>
</dbReference>
<sequence>KGSAMGHSGEQQQQQPNDGAPVAVESSHRSVPAPFLMKTYQLVDDSATNDLISWNESGTTFIVWRPAEFARDLLPNYFKHNNFSSFVRQLNTYGFRKIVPDRWEFSNDYFRKGEKPLLSEIHRRKGLIQPPPPTENRPISPSNSVDEQTWSSTSSPTSSPTIEALNHKNAMEENEKLKRDNYQLITELAQMKKLCNHLLLFLSQHVNITPDLVTTFLSQNVASSERLAMLARLKEYVEQHGGEGISRDCPGSSLSSGLSLANECRYIPGSTKENIASKRMPLVDGGCREVDRKTFNSVKIEEDDDEKGSPKLFGVPLISKKRPLPVSSNNGQQEPL</sequence>
<dbReference type="AlphaFoldDB" id="A0AA38GGQ6"/>
<evidence type="ECO:0000313" key="13">
    <source>
        <dbReference type="EMBL" id="KAH9321223.1"/>
    </source>
</evidence>
<keyword evidence="14" id="KW-1185">Reference proteome</keyword>
<keyword evidence="4" id="KW-0805">Transcription regulation</keyword>
<feature type="non-terminal residue" evidence="13">
    <location>
        <position position="336"/>
    </location>
</feature>
<evidence type="ECO:0000256" key="7">
    <source>
        <dbReference type="ARBA" id="ARBA00023163"/>
    </source>
</evidence>
<feature type="region of interest" description="Disordered" evidence="11">
    <location>
        <begin position="1"/>
        <end position="25"/>
    </location>
</feature>
<dbReference type="GO" id="GO:0006357">
    <property type="term" value="P:regulation of transcription by RNA polymerase II"/>
    <property type="evidence" value="ECO:0007669"/>
    <property type="project" value="TreeGrafter"/>
</dbReference>
<comment type="similarity">
    <text evidence="9">Belongs to the HSF family.</text>
</comment>
<dbReference type="PANTHER" id="PTHR10015:SF304">
    <property type="entry name" value="HEAT STRESS TRANSCRIPTION FACTOR B-4B"/>
    <property type="match status" value="1"/>
</dbReference>
<evidence type="ECO:0000256" key="8">
    <source>
        <dbReference type="ARBA" id="ARBA00023242"/>
    </source>
</evidence>
<dbReference type="GO" id="GO:0000978">
    <property type="term" value="F:RNA polymerase II cis-regulatory region sequence-specific DNA binding"/>
    <property type="evidence" value="ECO:0007669"/>
    <property type="project" value="TreeGrafter"/>
</dbReference>
<dbReference type="Proteomes" id="UP000824469">
    <property type="component" value="Unassembled WGS sequence"/>
</dbReference>
<protein>
    <recommendedName>
        <fullName evidence="12">HSF-type DNA-binding domain-containing protein</fullName>
    </recommendedName>
</protein>
<dbReference type="EMBL" id="JAHRHJ020000003">
    <property type="protein sequence ID" value="KAH9321223.1"/>
    <property type="molecule type" value="Genomic_DNA"/>
</dbReference>
<dbReference type="OMA" id="HKNAMEE"/>
<comment type="caution">
    <text evidence="13">The sequence shown here is derived from an EMBL/GenBank/DDBJ whole genome shotgun (WGS) entry which is preliminary data.</text>
</comment>
<keyword evidence="10" id="KW-0175">Coiled coil</keyword>
<evidence type="ECO:0000256" key="11">
    <source>
        <dbReference type="SAM" id="MobiDB-lite"/>
    </source>
</evidence>
<evidence type="ECO:0000256" key="1">
    <source>
        <dbReference type="ARBA" id="ARBA00004123"/>
    </source>
</evidence>
<keyword evidence="7" id="KW-0804">Transcription</keyword>
<evidence type="ECO:0000256" key="6">
    <source>
        <dbReference type="ARBA" id="ARBA00023125"/>
    </source>
</evidence>
<feature type="compositionally biased region" description="Polar residues" evidence="11">
    <location>
        <begin position="137"/>
        <end position="150"/>
    </location>
</feature>
<name>A0AA38GGQ6_TAXCH</name>
<dbReference type="PRINTS" id="PR00056">
    <property type="entry name" value="HSFDOMAIN"/>
</dbReference>
<dbReference type="PROSITE" id="PS00434">
    <property type="entry name" value="HSF_DOMAIN"/>
    <property type="match status" value="1"/>
</dbReference>
<dbReference type="SMART" id="SM00415">
    <property type="entry name" value="HSF"/>
    <property type="match status" value="1"/>
</dbReference>
<organism evidence="13 14">
    <name type="scientific">Taxus chinensis</name>
    <name type="common">Chinese yew</name>
    <name type="synonym">Taxus wallichiana var. chinensis</name>
    <dbReference type="NCBI Taxonomy" id="29808"/>
    <lineage>
        <taxon>Eukaryota</taxon>
        <taxon>Viridiplantae</taxon>
        <taxon>Streptophyta</taxon>
        <taxon>Embryophyta</taxon>
        <taxon>Tracheophyta</taxon>
        <taxon>Spermatophyta</taxon>
        <taxon>Pinopsida</taxon>
        <taxon>Pinidae</taxon>
        <taxon>Conifers II</taxon>
        <taxon>Cupressales</taxon>
        <taxon>Taxaceae</taxon>
        <taxon>Taxus</taxon>
    </lineage>
</organism>
<feature type="compositionally biased region" description="Low complexity" evidence="11">
    <location>
        <begin position="151"/>
        <end position="161"/>
    </location>
</feature>
<keyword evidence="5" id="KW-0346">Stress response</keyword>
<evidence type="ECO:0000256" key="5">
    <source>
        <dbReference type="ARBA" id="ARBA00023016"/>
    </source>
</evidence>
<feature type="region of interest" description="Disordered" evidence="11">
    <location>
        <begin position="125"/>
        <end position="162"/>
    </location>
</feature>
<evidence type="ECO:0000256" key="4">
    <source>
        <dbReference type="ARBA" id="ARBA00023015"/>
    </source>
</evidence>
<dbReference type="PANTHER" id="PTHR10015">
    <property type="entry name" value="HEAT SHOCK TRANSCRIPTION FACTOR"/>
    <property type="match status" value="1"/>
</dbReference>
<keyword evidence="8" id="KW-0539">Nucleus</keyword>
<evidence type="ECO:0000256" key="10">
    <source>
        <dbReference type="SAM" id="Coils"/>
    </source>
</evidence>
<feature type="coiled-coil region" evidence="10">
    <location>
        <begin position="167"/>
        <end position="194"/>
    </location>
</feature>
<dbReference type="InterPro" id="IPR036388">
    <property type="entry name" value="WH-like_DNA-bd_sf"/>
</dbReference>
<dbReference type="SUPFAM" id="SSF46785">
    <property type="entry name" value="Winged helix' DNA-binding domain"/>
    <property type="match status" value="1"/>
</dbReference>
<evidence type="ECO:0000259" key="12">
    <source>
        <dbReference type="PROSITE" id="PS00434"/>
    </source>
</evidence>
<accession>A0AA38GGQ6</accession>
<comment type="subunit">
    <text evidence="2">Homotrimer.</text>
</comment>
<dbReference type="GO" id="GO:0003700">
    <property type="term" value="F:DNA-binding transcription factor activity"/>
    <property type="evidence" value="ECO:0007669"/>
    <property type="project" value="InterPro"/>
</dbReference>
<dbReference type="GO" id="GO:0005634">
    <property type="term" value="C:nucleus"/>
    <property type="evidence" value="ECO:0007669"/>
    <property type="project" value="UniProtKB-SubCell"/>
</dbReference>
<gene>
    <name evidence="13" type="ORF">KI387_015862</name>
</gene>
<dbReference type="Gene3D" id="1.10.10.10">
    <property type="entry name" value="Winged helix-like DNA-binding domain superfamily/Winged helix DNA-binding domain"/>
    <property type="match status" value="1"/>
</dbReference>
<reference evidence="13 14" key="1">
    <citation type="journal article" date="2021" name="Nat. Plants">
        <title>The Taxus genome provides insights into paclitaxel biosynthesis.</title>
        <authorList>
            <person name="Xiong X."/>
            <person name="Gou J."/>
            <person name="Liao Q."/>
            <person name="Li Y."/>
            <person name="Zhou Q."/>
            <person name="Bi G."/>
            <person name="Li C."/>
            <person name="Du R."/>
            <person name="Wang X."/>
            <person name="Sun T."/>
            <person name="Guo L."/>
            <person name="Liang H."/>
            <person name="Lu P."/>
            <person name="Wu Y."/>
            <person name="Zhang Z."/>
            <person name="Ro D.K."/>
            <person name="Shang Y."/>
            <person name="Huang S."/>
            <person name="Yan J."/>
        </authorList>
    </citation>
    <scope>NUCLEOTIDE SEQUENCE [LARGE SCALE GENOMIC DNA]</scope>
    <source>
        <strain evidence="13">Ta-2019</strain>
    </source>
</reference>
<keyword evidence="6" id="KW-0238">DNA-binding</keyword>
<keyword evidence="3" id="KW-0597">Phosphoprotein</keyword>
<comment type="subcellular location">
    <subcellularLocation>
        <location evidence="1">Nucleus</location>
    </subcellularLocation>
</comment>
<feature type="domain" description="HSF-type DNA-binding" evidence="12">
    <location>
        <begin position="74"/>
        <end position="98"/>
    </location>
</feature>